<dbReference type="EMBL" id="MFFM01000020">
    <property type="protein sequence ID" value="OGF13347.1"/>
    <property type="molecule type" value="Genomic_DNA"/>
</dbReference>
<name>A0A1F5RFS2_9BACT</name>
<evidence type="ECO:0000259" key="2">
    <source>
        <dbReference type="Pfam" id="PF02481"/>
    </source>
</evidence>
<dbReference type="InterPro" id="IPR057666">
    <property type="entry name" value="DrpA_SLOG"/>
</dbReference>
<dbReference type="AlphaFoldDB" id="A0A1F5RFS2"/>
<evidence type="ECO:0000313" key="5">
    <source>
        <dbReference type="Proteomes" id="UP000177230"/>
    </source>
</evidence>
<gene>
    <name evidence="4" type="ORF">A2024_00040</name>
</gene>
<accession>A0A1F5RFS2</accession>
<dbReference type="SUPFAM" id="SSF102405">
    <property type="entry name" value="MCP/YpsA-like"/>
    <property type="match status" value="1"/>
</dbReference>
<dbReference type="NCBIfam" id="TIGR00732">
    <property type="entry name" value="dprA"/>
    <property type="match status" value="1"/>
</dbReference>
<dbReference type="Pfam" id="PF17782">
    <property type="entry name" value="WHD_DprA"/>
    <property type="match status" value="1"/>
</dbReference>
<feature type="domain" description="Smf/DprA SLOG" evidence="2">
    <location>
        <begin position="83"/>
        <end position="291"/>
    </location>
</feature>
<proteinExistence type="inferred from homology"/>
<protein>
    <submittedName>
        <fullName evidence="4">DNA protecting protein DprA</fullName>
    </submittedName>
</protein>
<evidence type="ECO:0000256" key="1">
    <source>
        <dbReference type="ARBA" id="ARBA00006525"/>
    </source>
</evidence>
<dbReference type="GO" id="GO:0009294">
    <property type="term" value="P:DNA-mediated transformation"/>
    <property type="evidence" value="ECO:0007669"/>
    <property type="project" value="InterPro"/>
</dbReference>
<dbReference type="SUPFAM" id="SSF47781">
    <property type="entry name" value="RuvA domain 2-like"/>
    <property type="match status" value="1"/>
</dbReference>
<evidence type="ECO:0000259" key="3">
    <source>
        <dbReference type="Pfam" id="PF17782"/>
    </source>
</evidence>
<evidence type="ECO:0000313" key="4">
    <source>
        <dbReference type="EMBL" id="OGF13347.1"/>
    </source>
</evidence>
<dbReference type="Proteomes" id="UP000177230">
    <property type="component" value="Unassembled WGS sequence"/>
</dbReference>
<dbReference type="Pfam" id="PF02481">
    <property type="entry name" value="DNA_processg_A"/>
    <property type="match status" value="1"/>
</dbReference>
<dbReference type="InterPro" id="IPR003488">
    <property type="entry name" value="DprA"/>
</dbReference>
<comment type="similarity">
    <text evidence="1">Belongs to the DprA/Smf family.</text>
</comment>
<organism evidence="4 5">
    <name type="scientific">Candidatus Edwardsbacteria bacterium GWF2_54_11</name>
    <dbReference type="NCBI Taxonomy" id="1817851"/>
    <lineage>
        <taxon>Bacteria</taxon>
        <taxon>Candidatus Edwardsiibacteriota</taxon>
    </lineage>
</organism>
<dbReference type="InterPro" id="IPR041614">
    <property type="entry name" value="DprA_WH"/>
</dbReference>
<dbReference type="Gene3D" id="3.40.50.450">
    <property type="match status" value="1"/>
</dbReference>
<reference evidence="4 5" key="1">
    <citation type="journal article" date="2016" name="Nat. Commun.">
        <title>Thousands of microbial genomes shed light on interconnected biogeochemical processes in an aquifer system.</title>
        <authorList>
            <person name="Anantharaman K."/>
            <person name="Brown C.T."/>
            <person name="Hug L.A."/>
            <person name="Sharon I."/>
            <person name="Castelle C.J."/>
            <person name="Probst A.J."/>
            <person name="Thomas B.C."/>
            <person name="Singh A."/>
            <person name="Wilkins M.J."/>
            <person name="Karaoz U."/>
            <person name="Brodie E.L."/>
            <person name="Williams K.H."/>
            <person name="Hubbard S.S."/>
            <person name="Banfield J.F."/>
        </authorList>
    </citation>
    <scope>NUCLEOTIDE SEQUENCE [LARGE SCALE GENOMIC DNA]</scope>
</reference>
<sequence>MKTHEELLWWLRLQSVKGVGSIKFNELIRVLGHPRKVFASDDSALSQVPKIDARVIQEIRSFKFVPGYAEEQLEKADKLRADILTMDDPEYPDNLKNFTDAPPILFVRGSLKSSDQRAVAIVGSRNATTYGKNTSSGMARELASLGITVVSGMARGIDSAAHQGALAAGGRTIAVLGCGVDIAYPAENRKLRDSIMESGAVLSEYPIGEKPLPAHFPNRNRIITGLSLGVLAVEAREDSGVFSTVRWAAEQGREVFAVPGPITSATSLGPNQLIKQGAKMVLNISDILEELNLSGPDKMPPKETRPEIELEGDEGSVFASLADDPRHIDVIARTAERSSSDTLRILFTLEMKGLIRQLPGKMFARI</sequence>
<dbReference type="PANTHER" id="PTHR43022:SF1">
    <property type="entry name" value="PROTEIN SMF"/>
    <property type="match status" value="1"/>
</dbReference>
<dbReference type="InterPro" id="IPR010994">
    <property type="entry name" value="RuvA_2-like"/>
</dbReference>
<comment type="caution">
    <text evidence="4">The sequence shown here is derived from an EMBL/GenBank/DDBJ whole genome shotgun (WGS) entry which is preliminary data.</text>
</comment>
<dbReference type="PANTHER" id="PTHR43022">
    <property type="entry name" value="PROTEIN SMF"/>
    <property type="match status" value="1"/>
</dbReference>
<feature type="domain" description="DprA winged helix" evidence="3">
    <location>
        <begin position="302"/>
        <end position="361"/>
    </location>
</feature>